<dbReference type="InterPro" id="IPR036388">
    <property type="entry name" value="WH-like_DNA-bd_sf"/>
</dbReference>
<dbReference type="PANTHER" id="PTHR42942">
    <property type="entry name" value="6-O-METHYLGUANINE DNA METHYLTRANSFERASE"/>
    <property type="match status" value="1"/>
</dbReference>
<protein>
    <submittedName>
        <fullName evidence="3">6-O-methylguanine DNA-protein cysteine methyltransferase</fullName>
    </submittedName>
</protein>
<dbReference type="Gene3D" id="1.10.10.10">
    <property type="entry name" value="Winged helix-like DNA-binding domain superfamily/Winged helix DNA-binding domain"/>
    <property type="match status" value="1"/>
</dbReference>
<dbReference type="InterPro" id="IPR052520">
    <property type="entry name" value="ATL_DNA_repair"/>
</dbReference>
<keyword evidence="4" id="KW-1185">Reference proteome</keyword>
<evidence type="ECO:0000313" key="3">
    <source>
        <dbReference type="EMBL" id="ARU58306.1"/>
    </source>
</evidence>
<keyword evidence="1" id="KW-0227">DNA damage</keyword>
<dbReference type="InterPro" id="IPR014048">
    <property type="entry name" value="MethylDNA_cys_MeTrfase_DNA-bd"/>
</dbReference>
<organism evidence="3 4">
    <name type="scientific">Oleiphilus messinensis</name>
    <dbReference type="NCBI Taxonomy" id="141451"/>
    <lineage>
        <taxon>Bacteria</taxon>
        <taxon>Pseudomonadati</taxon>
        <taxon>Pseudomonadota</taxon>
        <taxon>Gammaproteobacteria</taxon>
        <taxon>Oceanospirillales</taxon>
        <taxon>Oleiphilaceae</taxon>
        <taxon>Oleiphilus</taxon>
    </lineage>
</organism>
<dbReference type="InterPro" id="IPR036217">
    <property type="entry name" value="MethylDNA_cys_MeTrfase_DNAb"/>
</dbReference>
<keyword evidence="3" id="KW-0489">Methyltransferase</keyword>
<dbReference type="KEGG" id="ome:OLMES_4297"/>
<dbReference type="PANTHER" id="PTHR42942:SF1">
    <property type="entry name" value="ALKYLTRANSFERASE-LIKE PROTEIN 1"/>
    <property type="match status" value="1"/>
</dbReference>
<name>A0A1Y0IES8_9GAMM</name>
<evidence type="ECO:0000313" key="4">
    <source>
        <dbReference type="Proteomes" id="UP000196027"/>
    </source>
</evidence>
<dbReference type="RefSeq" id="WP_087463102.1">
    <property type="nucleotide sequence ID" value="NZ_CP021425.1"/>
</dbReference>
<evidence type="ECO:0000259" key="2">
    <source>
        <dbReference type="Pfam" id="PF01035"/>
    </source>
</evidence>
<keyword evidence="3" id="KW-0808">Transferase</keyword>
<dbReference type="GO" id="GO:0008168">
    <property type="term" value="F:methyltransferase activity"/>
    <property type="evidence" value="ECO:0007669"/>
    <property type="project" value="UniProtKB-KW"/>
</dbReference>
<feature type="domain" description="Methylated-DNA-[protein]-cysteine S-methyltransferase DNA binding" evidence="2">
    <location>
        <begin position="10"/>
        <end position="89"/>
    </location>
</feature>
<dbReference type="OrthoDB" id="9132167at2"/>
<sequence>MTNLTDDKDDRIRQVIAMIPEGRVSTYGNVARMAGLPGYARYVGHLLKHQDACSTLPWHRVISSTGKISLPVDSVSHSLQQQKLEAEGIVFRNGKIDLALYGWLTHNR</sequence>
<dbReference type="Pfam" id="PF01035">
    <property type="entry name" value="DNA_binding_1"/>
    <property type="match status" value="1"/>
</dbReference>
<dbReference type="EMBL" id="CP021425">
    <property type="protein sequence ID" value="ARU58306.1"/>
    <property type="molecule type" value="Genomic_DNA"/>
</dbReference>
<dbReference type="GO" id="GO:0006281">
    <property type="term" value="P:DNA repair"/>
    <property type="evidence" value="ECO:0007669"/>
    <property type="project" value="InterPro"/>
</dbReference>
<proteinExistence type="predicted"/>
<dbReference type="CDD" id="cd06445">
    <property type="entry name" value="ATase"/>
    <property type="match status" value="1"/>
</dbReference>
<accession>A0A1Y0IES8</accession>
<gene>
    <name evidence="3" type="primary">ybaZ</name>
    <name evidence="3" type="ORF">OLMES_4297</name>
</gene>
<dbReference type="SUPFAM" id="SSF46767">
    <property type="entry name" value="Methylated DNA-protein cysteine methyltransferase, C-terminal domain"/>
    <property type="match status" value="1"/>
</dbReference>
<dbReference type="AlphaFoldDB" id="A0A1Y0IES8"/>
<dbReference type="Proteomes" id="UP000196027">
    <property type="component" value="Chromosome"/>
</dbReference>
<evidence type="ECO:0000256" key="1">
    <source>
        <dbReference type="ARBA" id="ARBA00022763"/>
    </source>
</evidence>
<reference evidence="3 4" key="1">
    <citation type="submission" date="2017-05" db="EMBL/GenBank/DDBJ databases">
        <title>Genomic insights into alkan degradation activity of Oleiphilus messinensis.</title>
        <authorList>
            <person name="Kozyavkin S.A."/>
            <person name="Slesarev A.I."/>
            <person name="Golyshin P.N."/>
            <person name="Korzhenkov A."/>
            <person name="Golyshina O.N."/>
            <person name="Toshchakov S.V."/>
        </authorList>
    </citation>
    <scope>NUCLEOTIDE SEQUENCE [LARGE SCALE GENOMIC DNA]</scope>
    <source>
        <strain evidence="3 4">ME102</strain>
    </source>
</reference>
<dbReference type="GO" id="GO:0032259">
    <property type="term" value="P:methylation"/>
    <property type="evidence" value="ECO:0007669"/>
    <property type="project" value="UniProtKB-KW"/>
</dbReference>